<organism evidence="3 4">
    <name type="scientific">Solanum commersonii</name>
    <name type="common">Commerson's wild potato</name>
    <name type="synonym">Commerson's nightshade</name>
    <dbReference type="NCBI Taxonomy" id="4109"/>
    <lineage>
        <taxon>Eukaryota</taxon>
        <taxon>Viridiplantae</taxon>
        <taxon>Streptophyta</taxon>
        <taxon>Embryophyta</taxon>
        <taxon>Tracheophyta</taxon>
        <taxon>Spermatophyta</taxon>
        <taxon>Magnoliopsida</taxon>
        <taxon>eudicotyledons</taxon>
        <taxon>Gunneridae</taxon>
        <taxon>Pentapetalae</taxon>
        <taxon>asterids</taxon>
        <taxon>lamiids</taxon>
        <taxon>Solanales</taxon>
        <taxon>Solanaceae</taxon>
        <taxon>Solanoideae</taxon>
        <taxon>Solaneae</taxon>
        <taxon>Solanum</taxon>
    </lineage>
</organism>
<keyword evidence="4" id="KW-1185">Reference proteome</keyword>
<evidence type="ECO:0000256" key="2">
    <source>
        <dbReference type="ARBA" id="ARBA00022737"/>
    </source>
</evidence>
<dbReference type="PANTHER" id="PTHR46122">
    <property type="entry name" value="GALACTOSE OXIDASE/KELCH REPEAT PROTEIN-RELATED"/>
    <property type="match status" value="1"/>
</dbReference>
<protein>
    <submittedName>
        <fullName evidence="3">Uncharacterized protein</fullName>
    </submittedName>
</protein>
<accession>A0A9J5Z596</accession>
<dbReference type="InterPro" id="IPR052439">
    <property type="entry name" value="F-box/Kelch-repeat"/>
</dbReference>
<dbReference type="AlphaFoldDB" id="A0A9J5Z596"/>
<evidence type="ECO:0000256" key="1">
    <source>
        <dbReference type="ARBA" id="ARBA00022441"/>
    </source>
</evidence>
<keyword evidence="1" id="KW-0880">Kelch repeat</keyword>
<dbReference type="GO" id="GO:0005634">
    <property type="term" value="C:nucleus"/>
    <property type="evidence" value="ECO:0007669"/>
    <property type="project" value="TreeGrafter"/>
</dbReference>
<evidence type="ECO:0000313" key="3">
    <source>
        <dbReference type="EMBL" id="KAG5608163.1"/>
    </source>
</evidence>
<gene>
    <name evidence="3" type="ORF">H5410_019444</name>
</gene>
<dbReference type="SUPFAM" id="SSF117281">
    <property type="entry name" value="Kelch motif"/>
    <property type="match status" value="1"/>
</dbReference>
<dbReference type="EMBL" id="JACXVP010000004">
    <property type="protein sequence ID" value="KAG5608163.1"/>
    <property type="molecule type" value="Genomic_DNA"/>
</dbReference>
<sequence length="75" mass="8358">MYKITFPYTSSSILTAKELLVFGKEILSMSFVVTVLTNTWSSGMQMNEPRCLFGSASFGEIDILAGGCDSWRKYT</sequence>
<reference evidence="3 4" key="1">
    <citation type="submission" date="2020-09" db="EMBL/GenBank/DDBJ databases">
        <title>De no assembly of potato wild relative species, Solanum commersonii.</title>
        <authorList>
            <person name="Cho K."/>
        </authorList>
    </citation>
    <scope>NUCLEOTIDE SEQUENCE [LARGE SCALE GENOMIC DNA]</scope>
    <source>
        <strain evidence="3">LZ3.2</strain>
        <tissue evidence="3">Leaf</tissue>
    </source>
</reference>
<comment type="caution">
    <text evidence="3">The sequence shown here is derived from an EMBL/GenBank/DDBJ whole genome shotgun (WGS) entry which is preliminary data.</text>
</comment>
<dbReference type="OrthoDB" id="191037at2759"/>
<name>A0A9J5Z596_SOLCO</name>
<evidence type="ECO:0000313" key="4">
    <source>
        <dbReference type="Proteomes" id="UP000824120"/>
    </source>
</evidence>
<dbReference type="PANTHER" id="PTHR46122:SF2">
    <property type="entry name" value="F-BOX_KELCH-REPEAT PROTEIN SKIP11"/>
    <property type="match status" value="1"/>
</dbReference>
<dbReference type="InterPro" id="IPR015915">
    <property type="entry name" value="Kelch-typ_b-propeller"/>
</dbReference>
<dbReference type="Proteomes" id="UP000824120">
    <property type="component" value="Chromosome 4"/>
</dbReference>
<keyword evidence="2" id="KW-0677">Repeat</keyword>
<proteinExistence type="predicted"/>